<dbReference type="PANTHER" id="PTHR21310">
    <property type="entry name" value="AMINOGLYCOSIDE PHOSPHOTRANSFERASE-RELATED-RELATED"/>
    <property type="match status" value="1"/>
</dbReference>
<evidence type="ECO:0000259" key="2">
    <source>
        <dbReference type="Pfam" id="PF01636"/>
    </source>
</evidence>
<accession>A0A3N4HMR3</accession>
<name>A0A3N4HMR3_ASCIM</name>
<gene>
    <name evidence="3" type="ORF">BJ508DRAFT_366176</name>
</gene>
<dbReference type="InterPro" id="IPR002575">
    <property type="entry name" value="Aminoglycoside_PTrfase"/>
</dbReference>
<feature type="region of interest" description="Disordered" evidence="1">
    <location>
        <begin position="498"/>
        <end position="528"/>
    </location>
</feature>
<dbReference type="EMBL" id="ML119787">
    <property type="protein sequence ID" value="RPA74547.1"/>
    <property type="molecule type" value="Genomic_DNA"/>
</dbReference>
<feature type="compositionally biased region" description="Basic and acidic residues" evidence="1">
    <location>
        <begin position="424"/>
        <end position="436"/>
    </location>
</feature>
<evidence type="ECO:0000313" key="3">
    <source>
        <dbReference type="EMBL" id="RPA74547.1"/>
    </source>
</evidence>
<feature type="region of interest" description="Disordered" evidence="1">
    <location>
        <begin position="576"/>
        <end position="596"/>
    </location>
</feature>
<dbReference type="Gene3D" id="3.30.200.20">
    <property type="entry name" value="Phosphorylase Kinase, domain 1"/>
    <property type="match status" value="1"/>
</dbReference>
<dbReference type="Proteomes" id="UP000275078">
    <property type="component" value="Unassembled WGS sequence"/>
</dbReference>
<reference evidence="3 4" key="1">
    <citation type="journal article" date="2018" name="Nat. Ecol. Evol.">
        <title>Pezizomycetes genomes reveal the molecular basis of ectomycorrhizal truffle lifestyle.</title>
        <authorList>
            <person name="Murat C."/>
            <person name="Payen T."/>
            <person name="Noel B."/>
            <person name="Kuo A."/>
            <person name="Morin E."/>
            <person name="Chen J."/>
            <person name="Kohler A."/>
            <person name="Krizsan K."/>
            <person name="Balestrini R."/>
            <person name="Da Silva C."/>
            <person name="Montanini B."/>
            <person name="Hainaut M."/>
            <person name="Levati E."/>
            <person name="Barry K.W."/>
            <person name="Belfiori B."/>
            <person name="Cichocki N."/>
            <person name="Clum A."/>
            <person name="Dockter R.B."/>
            <person name="Fauchery L."/>
            <person name="Guy J."/>
            <person name="Iotti M."/>
            <person name="Le Tacon F."/>
            <person name="Lindquist E.A."/>
            <person name="Lipzen A."/>
            <person name="Malagnac F."/>
            <person name="Mello A."/>
            <person name="Molinier V."/>
            <person name="Miyauchi S."/>
            <person name="Poulain J."/>
            <person name="Riccioni C."/>
            <person name="Rubini A."/>
            <person name="Sitrit Y."/>
            <person name="Splivallo R."/>
            <person name="Traeger S."/>
            <person name="Wang M."/>
            <person name="Zifcakova L."/>
            <person name="Wipf D."/>
            <person name="Zambonelli A."/>
            <person name="Paolocci F."/>
            <person name="Nowrousian M."/>
            <person name="Ottonello S."/>
            <person name="Baldrian P."/>
            <person name="Spatafora J.W."/>
            <person name="Henrissat B."/>
            <person name="Nagy L.G."/>
            <person name="Aury J.M."/>
            <person name="Wincker P."/>
            <person name="Grigoriev I.V."/>
            <person name="Bonfante P."/>
            <person name="Martin F.M."/>
        </authorList>
    </citation>
    <scope>NUCLEOTIDE SEQUENCE [LARGE SCALE GENOMIC DNA]</scope>
    <source>
        <strain evidence="3 4">RN42</strain>
    </source>
</reference>
<organism evidence="3 4">
    <name type="scientific">Ascobolus immersus RN42</name>
    <dbReference type="NCBI Taxonomy" id="1160509"/>
    <lineage>
        <taxon>Eukaryota</taxon>
        <taxon>Fungi</taxon>
        <taxon>Dikarya</taxon>
        <taxon>Ascomycota</taxon>
        <taxon>Pezizomycotina</taxon>
        <taxon>Pezizomycetes</taxon>
        <taxon>Pezizales</taxon>
        <taxon>Ascobolaceae</taxon>
        <taxon>Ascobolus</taxon>
    </lineage>
</organism>
<dbReference type="PANTHER" id="PTHR21310:SF13">
    <property type="entry name" value="AMINOGLYCOSIDE PHOSPHOTRANSFERASE DOMAIN-CONTAINING PROTEIN"/>
    <property type="match status" value="1"/>
</dbReference>
<keyword evidence="4" id="KW-1185">Reference proteome</keyword>
<dbReference type="OrthoDB" id="2906425at2759"/>
<dbReference type="STRING" id="1160509.A0A3N4HMR3"/>
<dbReference type="SUPFAM" id="SSF56112">
    <property type="entry name" value="Protein kinase-like (PK-like)"/>
    <property type="match status" value="1"/>
</dbReference>
<dbReference type="InterPro" id="IPR011009">
    <property type="entry name" value="Kinase-like_dom_sf"/>
</dbReference>
<feature type="region of interest" description="Disordered" evidence="1">
    <location>
        <begin position="414"/>
        <end position="436"/>
    </location>
</feature>
<evidence type="ECO:0000313" key="4">
    <source>
        <dbReference type="Proteomes" id="UP000275078"/>
    </source>
</evidence>
<sequence length="596" mass="66411">MDGPPEPEMDSDYLERDAYMQMGSTKHRSGSLHRRSSSKKLQYEIPPLPVNKRLTPSLAPAPHEVLDPNNVHLRHGLGWRYGWDATMPVWTAEPDVEVIQRIAKDCLQTAEDVTVSFLAKGSFNKAYVIKTGADDSEKEFVFRVALPLYPHYKTASEVANLLFLRKHTTIPVPQVIAYNSSADTSDNELGFEWILMERVKGVPLRKLWRRSTELARLERVVERVAGFVKQLQDIRFPAVGSLYREEDLPTEQLDATHSTIYEGFRIGPIVSTSFCWNLLPYVSSDVGPHARDVGPFKTDLAFMEAVVGAQCAELREVKQRHTADSDASSIFEGTDIDNIPAAEVLCERLQSSFLAKIYSDIESSDGYVLRHHDLHAANIMVDEQSGTINGILDWEFIATVPHWMEDRYPLIVRGPEVDQTEPEPYSREKSEPRDNDPWMQWARMQLRPVYDRAVGKSSVLGASDQDKFEFKKILGLVAHDANWVNSWCNNLLESKGVVSPSEEPQQEEGLASQPVPSLDRSSVPDPDACLAQSAQSEMAATSILSFPEVQQDGPKQSNSQLVLGLDALSIACPDAGLPLGGSAGRHESSESVVVTD</sequence>
<dbReference type="InterPro" id="IPR051678">
    <property type="entry name" value="AGP_Transferase"/>
</dbReference>
<protein>
    <recommendedName>
        <fullName evidence="2">Aminoglycoside phosphotransferase domain-containing protein</fullName>
    </recommendedName>
</protein>
<proteinExistence type="predicted"/>
<feature type="domain" description="Aminoglycoside phosphotransferase" evidence="2">
    <location>
        <begin position="115"/>
        <end position="252"/>
    </location>
</feature>
<dbReference type="AlphaFoldDB" id="A0A3N4HMR3"/>
<dbReference type="Pfam" id="PF01636">
    <property type="entry name" value="APH"/>
    <property type="match status" value="1"/>
</dbReference>
<evidence type="ECO:0000256" key="1">
    <source>
        <dbReference type="SAM" id="MobiDB-lite"/>
    </source>
</evidence>
<dbReference type="Gene3D" id="3.90.1200.10">
    <property type="match status" value="1"/>
</dbReference>